<protein>
    <submittedName>
        <fullName evidence="1">Uncharacterized protein</fullName>
    </submittedName>
</protein>
<gene>
    <name evidence="1" type="ORF">PAHAL_2G278900</name>
</gene>
<dbReference type="Gramene" id="PVH64475">
    <property type="protein sequence ID" value="PVH64475"/>
    <property type="gene ID" value="PAHAL_2G278900"/>
</dbReference>
<name>A0A2T8KQM8_9POAL</name>
<accession>A0A2T8KQM8</accession>
<proteinExistence type="predicted"/>
<dbReference type="EMBL" id="CM008047">
    <property type="protein sequence ID" value="PVH64475.1"/>
    <property type="molecule type" value="Genomic_DNA"/>
</dbReference>
<dbReference type="Proteomes" id="UP000243499">
    <property type="component" value="Chromosome 2"/>
</dbReference>
<organism evidence="1">
    <name type="scientific">Panicum hallii</name>
    <dbReference type="NCBI Taxonomy" id="206008"/>
    <lineage>
        <taxon>Eukaryota</taxon>
        <taxon>Viridiplantae</taxon>
        <taxon>Streptophyta</taxon>
        <taxon>Embryophyta</taxon>
        <taxon>Tracheophyta</taxon>
        <taxon>Spermatophyta</taxon>
        <taxon>Magnoliopsida</taxon>
        <taxon>Liliopsida</taxon>
        <taxon>Poales</taxon>
        <taxon>Poaceae</taxon>
        <taxon>PACMAD clade</taxon>
        <taxon>Panicoideae</taxon>
        <taxon>Panicodae</taxon>
        <taxon>Paniceae</taxon>
        <taxon>Panicinae</taxon>
        <taxon>Panicum</taxon>
        <taxon>Panicum sect. Panicum</taxon>
    </lineage>
</organism>
<evidence type="ECO:0000313" key="1">
    <source>
        <dbReference type="EMBL" id="PVH64475.1"/>
    </source>
</evidence>
<reference evidence="1" key="1">
    <citation type="submission" date="2018-04" db="EMBL/GenBank/DDBJ databases">
        <title>WGS assembly of Panicum hallii.</title>
        <authorList>
            <person name="Lovell J."/>
            <person name="Jenkins J."/>
            <person name="Lowry D."/>
            <person name="Mamidi S."/>
            <person name="Sreedasyam A."/>
            <person name="Weng X."/>
            <person name="Barry K."/>
            <person name="Bonette J."/>
            <person name="Campitelli B."/>
            <person name="Daum C."/>
            <person name="Gordon S."/>
            <person name="Gould B."/>
            <person name="Lipzen A."/>
            <person name="Macqueen A."/>
            <person name="Palacio-Mejia J."/>
            <person name="Plott C."/>
            <person name="Shakirov E."/>
            <person name="Shu S."/>
            <person name="Yoshinaga Y."/>
            <person name="Zane M."/>
            <person name="Rokhsar D."/>
            <person name="Grimwood J."/>
            <person name="Schmutz J."/>
            <person name="Juenger T."/>
        </authorList>
    </citation>
    <scope>NUCLEOTIDE SEQUENCE [LARGE SCALE GENOMIC DNA]</scope>
    <source>
        <strain evidence="1">FIL2</strain>
    </source>
</reference>
<sequence>MIKSNKEVIFHADSWQSITNLKKEASRDIESHHHLACHRLAKCQRPVQGSIAHFTIQTS</sequence>
<dbReference type="AlphaFoldDB" id="A0A2T8KQM8"/>